<proteinExistence type="predicted"/>
<dbReference type="EMBL" id="JAOPJF010000034">
    <property type="protein sequence ID" value="KAK1143925.1"/>
    <property type="molecule type" value="Genomic_DNA"/>
</dbReference>
<protein>
    <submittedName>
        <fullName evidence="1">Uncharacterized protein</fullName>
    </submittedName>
</protein>
<name>A0ACC3B185_9EURO</name>
<accession>A0ACC3B185</accession>
<evidence type="ECO:0000313" key="2">
    <source>
        <dbReference type="Proteomes" id="UP001177260"/>
    </source>
</evidence>
<keyword evidence="2" id="KW-1185">Reference proteome</keyword>
<gene>
    <name evidence="1" type="ORF">N8T08_005832</name>
</gene>
<sequence>MPSATAANVLNTDPTAVRNVMVLTLHPNGRARSSQRSFAPRGQIWEELRGASMGRCEGLGTQVDVCGVVF</sequence>
<organism evidence="1 2">
    <name type="scientific">Aspergillus melleus</name>
    <dbReference type="NCBI Taxonomy" id="138277"/>
    <lineage>
        <taxon>Eukaryota</taxon>
        <taxon>Fungi</taxon>
        <taxon>Dikarya</taxon>
        <taxon>Ascomycota</taxon>
        <taxon>Pezizomycotina</taxon>
        <taxon>Eurotiomycetes</taxon>
        <taxon>Eurotiomycetidae</taxon>
        <taxon>Eurotiales</taxon>
        <taxon>Aspergillaceae</taxon>
        <taxon>Aspergillus</taxon>
        <taxon>Aspergillus subgen. Circumdati</taxon>
    </lineage>
</organism>
<comment type="caution">
    <text evidence="1">The sequence shown here is derived from an EMBL/GenBank/DDBJ whole genome shotgun (WGS) entry which is preliminary data.</text>
</comment>
<dbReference type="Proteomes" id="UP001177260">
    <property type="component" value="Unassembled WGS sequence"/>
</dbReference>
<evidence type="ECO:0000313" key="1">
    <source>
        <dbReference type="EMBL" id="KAK1143925.1"/>
    </source>
</evidence>
<reference evidence="1 2" key="1">
    <citation type="journal article" date="2023" name="ACS Omega">
        <title>Identification of the Neoaspergillic Acid Biosynthesis Gene Cluster by Establishing an In Vitro CRISPR-Ribonucleoprotein Genetic System in Aspergillus melleus.</title>
        <authorList>
            <person name="Yuan B."/>
            <person name="Grau M.F."/>
            <person name="Murata R.M."/>
            <person name="Torok T."/>
            <person name="Venkateswaran K."/>
            <person name="Stajich J.E."/>
            <person name="Wang C.C.C."/>
        </authorList>
    </citation>
    <scope>NUCLEOTIDE SEQUENCE [LARGE SCALE GENOMIC DNA]</scope>
    <source>
        <strain evidence="1 2">IMV 1140</strain>
    </source>
</reference>